<evidence type="ECO:0000259" key="10">
    <source>
        <dbReference type="SMART" id="SM00387"/>
    </source>
</evidence>
<dbReference type="Gene3D" id="1.20.5.1930">
    <property type="match status" value="1"/>
</dbReference>
<dbReference type="GO" id="GO:0046983">
    <property type="term" value="F:protein dimerization activity"/>
    <property type="evidence" value="ECO:0007669"/>
    <property type="project" value="InterPro"/>
</dbReference>
<keyword evidence="9" id="KW-1133">Transmembrane helix</keyword>
<evidence type="ECO:0000256" key="1">
    <source>
        <dbReference type="ARBA" id="ARBA00000085"/>
    </source>
</evidence>
<sequence>MIGRTGRALGYLALGAPVAILALAWTLVSSILLLLLAPTQLAPRALLGATVVSRSLARFERWRLGWYSGRPVAVPYQPTVAGPVRVRAAAVFREPATRRDAGWLATLFPLALPSMLLALVPTLLAVGLATAPAWLWAVPNPNAPELVAPIVGTWPGRAAAAVLGLALAPLAARWVLTLARGQAGLARLLLRPDDRQQLTALAARLATTRARVVDAQAAELRRIERDLHDGAQARIVAAGMTLALADRKLRGRPDDPVRADVELARRQLDGALAELRHLVRGAHPPILTDRGLSAALGALIADSPLPVDLRVPDDTSVPPAVEAAAYFVVSEALTNAAKHAGAQRCEVTLAGTAGGGLTVQVRDDGRGGADPAGAGLDGLRRRVEALDGILSVQSPAGGPTVVSAEFPCAS</sequence>
<keyword evidence="9" id="KW-0812">Transmembrane</keyword>
<accession>A0A810KVX8</accession>
<reference evidence="11" key="1">
    <citation type="submission" date="2020-08" db="EMBL/GenBank/DDBJ databases">
        <title>Whole genome shotgun sequence of Actinocatenispora sera NBRC 101916.</title>
        <authorList>
            <person name="Komaki H."/>
            <person name="Tamura T."/>
        </authorList>
    </citation>
    <scope>NUCLEOTIDE SEQUENCE</scope>
    <source>
        <strain evidence="11">NBRC 101916</strain>
    </source>
</reference>
<dbReference type="InterPro" id="IPR011712">
    <property type="entry name" value="Sig_transdc_His_kin_sub3_dim/P"/>
</dbReference>
<keyword evidence="8" id="KW-0902">Two-component regulatory system</keyword>
<organism evidence="11 12">
    <name type="scientific">Actinocatenispora sera</name>
    <dbReference type="NCBI Taxonomy" id="390989"/>
    <lineage>
        <taxon>Bacteria</taxon>
        <taxon>Bacillati</taxon>
        <taxon>Actinomycetota</taxon>
        <taxon>Actinomycetes</taxon>
        <taxon>Micromonosporales</taxon>
        <taxon>Micromonosporaceae</taxon>
        <taxon>Actinocatenispora</taxon>
    </lineage>
</organism>
<dbReference type="PANTHER" id="PTHR24421">
    <property type="entry name" value="NITRATE/NITRITE SENSOR PROTEIN NARX-RELATED"/>
    <property type="match status" value="1"/>
</dbReference>
<dbReference type="GO" id="GO:0000155">
    <property type="term" value="F:phosphorelay sensor kinase activity"/>
    <property type="evidence" value="ECO:0007669"/>
    <property type="project" value="InterPro"/>
</dbReference>
<dbReference type="KEGG" id="aser:Asera_14780"/>
<keyword evidence="5" id="KW-0547">Nucleotide-binding</keyword>
<evidence type="ECO:0000313" key="11">
    <source>
        <dbReference type="EMBL" id="BCJ27370.1"/>
    </source>
</evidence>
<keyword evidence="12" id="KW-1185">Reference proteome</keyword>
<dbReference type="InterPro" id="IPR050482">
    <property type="entry name" value="Sensor_HK_TwoCompSys"/>
</dbReference>
<evidence type="ECO:0000313" key="12">
    <source>
        <dbReference type="Proteomes" id="UP000680750"/>
    </source>
</evidence>
<name>A0A810KVX8_9ACTN</name>
<evidence type="ECO:0000256" key="7">
    <source>
        <dbReference type="ARBA" id="ARBA00022840"/>
    </source>
</evidence>
<comment type="catalytic activity">
    <reaction evidence="1">
        <text>ATP + protein L-histidine = ADP + protein N-phospho-L-histidine.</text>
        <dbReference type="EC" id="2.7.13.3"/>
    </reaction>
</comment>
<dbReference type="AlphaFoldDB" id="A0A810KVX8"/>
<evidence type="ECO:0000256" key="6">
    <source>
        <dbReference type="ARBA" id="ARBA00022777"/>
    </source>
</evidence>
<keyword evidence="4" id="KW-0808">Transferase</keyword>
<dbReference type="InterPro" id="IPR003594">
    <property type="entry name" value="HATPase_dom"/>
</dbReference>
<dbReference type="Pfam" id="PF02518">
    <property type="entry name" value="HATPase_c"/>
    <property type="match status" value="1"/>
</dbReference>
<protein>
    <recommendedName>
        <fullName evidence="2">histidine kinase</fullName>
        <ecNumber evidence="2">2.7.13.3</ecNumber>
    </recommendedName>
</protein>
<feature type="transmembrane region" description="Helical" evidence="9">
    <location>
        <begin position="12"/>
        <end position="35"/>
    </location>
</feature>
<dbReference type="SMART" id="SM00387">
    <property type="entry name" value="HATPase_c"/>
    <property type="match status" value="1"/>
</dbReference>
<keyword evidence="9" id="KW-0472">Membrane</keyword>
<dbReference type="OrthoDB" id="3217947at2"/>
<evidence type="ECO:0000256" key="2">
    <source>
        <dbReference type="ARBA" id="ARBA00012438"/>
    </source>
</evidence>
<dbReference type="CDD" id="cd16917">
    <property type="entry name" value="HATPase_UhpB-NarQ-NarX-like"/>
    <property type="match status" value="1"/>
</dbReference>
<dbReference type="EC" id="2.7.13.3" evidence="2"/>
<dbReference type="InterPro" id="IPR036890">
    <property type="entry name" value="HATPase_C_sf"/>
</dbReference>
<dbReference type="PANTHER" id="PTHR24421:SF10">
    <property type="entry name" value="NITRATE_NITRITE SENSOR PROTEIN NARQ"/>
    <property type="match status" value="1"/>
</dbReference>
<keyword evidence="6 11" id="KW-0418">Kinase</keyword>
<keyword evidence="3" id="KW-0597">Phosphoprotein</keyword>
<evidence type="ECO:0000256" key="4">
    <source>
        <dbReference type="ARBA" id="ARBA00022679"/>
    </source>
</evidence>
<dbReference type="GO" id="GO:0005524">
    <property type="term" value="F:ATP binding"/>
    <property type="evidence" value="ECO:0007669"/>
    <property type="project" value="UniProtKB-KW"/>
</dbReference>
<keyword evidence="7" id="KW-0067">ATP-binding</keyword>
<feature type="transmembrane region" description="Helical" evidence="9">
    <location>
        <begin position="158"/>
        <end position="179"/>
    </location>
</feature>
<feature type="domain" description="Histidine kinase/HSP90-like ATPase" evidence="10">
    <location>
        <begin position="320"/>
        <end position="410"/>
    </location>
</feature>
<dbReference type="RefSeq" id="WP_030447658.1">
    <property type="nucleotide sequence ID" value="NZ_AP023354.1"/>
</dbReference>
<evidence type="ECO:0000256" key="3">
    <source>
        <dbReference type="ARBA" id="ARBA00022553"/>
    </source>
</evidence>
<evidence type="ECO:0000256" key="8">
    <source>
        <dbReference type="ARBA" id="ARBA00023012"/>
    </source>
</evidence>
<gene>
    <name evidence="11" type="ORF">Asera_14780</name>
</gene>
<dbReference type="Proteomes" id="UP000680750">
    <property type="component" value="Chromosome"/>
</dbReference>
<dbReference type="Pfam" id="PF13796">
    <property type="entry name" value="Sensor"/>
    <property type="match status" value="1"/>
</dbReference>
<feature type="transmembrane region" description="Helical" evidence="9">
    <location>
        <begin position="116"/>
        <end position="138"/>
    </location>
</feature>
<dbReference type="Gene3D" id="3.30.565.10">
    <property type="entry name" value="Histidine kinase-like ATPase, C-terminal domain"/>
    <property type="match status" value="1"/>
</dbReference>
<evidence type="ECO:0000256" key="5">
    <source>
        <dbReference type="ARBA" id="ARBA00022741"/>
    </source>
</evidence>
<dbReference type="InterPro" id="IPR025828">
    <property type="entry name" value="Put_sensor_dom"/>
</dbReference>
<dbReference type="SUPFAM" id="SSF55874">
    <property type="entry name" value="ATPase domain of HSP90 chaperone/DNA topoisomerase II/histidine kinase"/>
    <property type="match status" value="1"/>
</dbReference>
<proteinExistence type="predicted"/>
<dbReference type="EMBL" id="AP023354">
    <property type="protein sequence ID" value="BCJ27370.1"/>
    <property type="molecule type" value="Genomic_DNA"/>
</dbReference>
<dbReference type="GO" id="GO:0016020">
    <property type="term" value="C:membrane"/>
    <property type="evidence" value="ECO:0007669"/>
    <property type="project" value="InterPro"/>
</dbReference>
<dbReference type="Pfam" id="PF07730">
    <property type="entry name" value="HisKA_3"/>
    <property type="match status" value="1"/>
</dbReference>
<evidence type="ECO:0000256" key="9">
    <source>
        <dbReference type="SAM" id="Phobius"/>
    </source>
</evidence>